<dbReference type="PROSITE" id="PS50280">
    <property type="entry name" value="SET"/>
    <property type="match status" value="1"/>
</dbReference>
<dbReference type="InterPro" id="IPR015353">
    <property type="entry name" value="Rubisco_LSMT_subst-bd"/>
</dbReference>
<dbReference type="InterPro" id="IPR050600">
    <property type="entry name" value="SETD3_SETD6_MTase"/>
</dbReference>
<gene>
    <name evidence="11" type="primary">Setd3</name>
</gene>
<dbReference type="PROSITE" id="PS51565">
    <property type="entry name" value="SAM_MT85_SETD3"/>
    <property type="match status" value="1"/>
</dbReference>
<dbReference type="SUPFAM" id="SSF82199">
    <property type="entry name" value="SET domain"/>
    <property type="match status" value="1"/>
</dbReference>
<dbReference type="Proteomes" id="UP001652628">
    <property type="component" value="Chromosome X"/>
</dbReference>
<dbReference type="InterPro" id="IPR044428">
    <property type="entry name" value="SETD3_SET"/>
</dbReference>
<evidence type="ECO:0000259" key="9">
    <source>
        <dbReference type="PROSITE" id="PS50280"/>
    </source>
</evidence>
<comment type="catalytic activity">
    <reaction evidence="7">
        <text>L-histidyl-[protein] + S-adenosyl-L-methionine = N(tele)-methyl-L-histidyl-[protein] + S-adenosyl-L-homocysteine + H(+)</text>
        <dbReference type="Rhea" id="RHEA:19369"/>
        <dbReference type="Rhea" id="RHEA-COMP:9745"/>
        <dbReference type="Rhea" id="RHEA-COMP:11600"/>
        <dbReference type="ChEBI" id="CHEBI:15378"/>
        <dbReference type="ChEBI" id="CHEBI:16367"/>
        <dbReference type="ChEBI" id="CHEBI:29979"/>
        <dbReference type="ChEBI" id="CHEBI:57856"/>
        <dbReference type="ChEBI" id="CHEBI:59789"/>
        <dbReference type="EC" id="2.1.1.85"/>
    </reaction>
</comment>
<dbReference type="Gene3D" id="3.90.1410.10">
    <property type="entry name" value="set domain protein methyltransferase, domain 1"/>
    <property type="match status" value="1"/>
</dbReference>
<dbReference type="AlphaFoldDB" id="A0AB39ZMT3"/>
<dbReference type="Pfam" id="PF09273">
    <property type="entry name" value="Rubis-subs-bind"/>
    <property type="match status" value="1"/>
</dbReference>
<feature type="compositionally biased region" description="Basic residues" evidence="8">
    <location>
        <begin position="1"/>
        <end position="12"/>
    </location>
</feature>
<comment type="similarity">
    <text evidence="7">Belongs to the class V-like SAM-binding methyltransferase superfamily. SETD3 actin-histidine methyltransferase family.</text>
</comment>
<reference evidence="11" key="1">
    <citation type="submission" date="2025-08" db="UniProtKB">
        <authorList>
            <consortium name="RefSeq"/>
        </authorList>
    </citation>
    <scope>IDENTIFICATION</scope>
</reference>
<dbReference type="InterPro" id="IPR001214">
    <property type="entry name" value="SET_dom"/>
</dbReference>
<evidence type="ECO:0000256" key="3">
    <source>
        <dbReference type="ARBA" id="ARBA00022603"/>
    </source>
</evidence>
<dbReference type="RefSeq" id="XP_016939300.2">
    <property type="nucleotide sequence ID" value="XM_017083811.4"/>
</dbReference>
<evidence type="ECO:0000313" key="10">
    <source>
        <dbReference type="Proteomes" id="UP001652628"/>
    </source>
</evidence>
<dbReference type="PANTHER" id="PTHR13271:SF47">
    <property type="entry name" value="ACTIN-HISTIDINE N-METHYLTRANSFERASE"/>
    <property type="match status" value="1"/>
</dbReference>
<organism evidence="10 11">
    <name type="scientific">Drosophila suzukii</name>
    <name type="common">Spotted-wing drosophila fruit fly</name>
    <dbReference type="NCBI Taxonomy" id="28584"/>
    <lineage>
        <taxon>Eukaryota</taxon>
        <taxon>Metazoa</taxon>
        <taxon>Ecdysozoa</taxon>
        <taxon>Arthropoda</taxon>
        <taxon>Hexapoda</taxon>
        <taxon>Insecta</taxon>
        <taxon>Pterygota</taxon>
        <taxon>Neoptera</taxon>
        <taxon>Endopterygota</taxon>
        <taxon>Diptera</taxon>
        <taxon>Brachycera</taxon>
        <taxon>Muscomorpha</taxon>
        <taxon>Ephydroidea</taxon>
        <taxon>Drosophilidae</taxon>
        <taxon>Drosophila</taxon>
        <taxon>Sophophora</taxon>
    </lineage>
</organism>
<dbReference type="Gene3D" id="3.90.1420.10">
    <property type="entry name" value="Rubisco LSMT, substrate-binding domain"/>
    <property type="match status" value="1"/>
</dbReference>
<name>A0AB39ZMT3_DROSZ</name>
<keyword evidence="5 7" id="KW-0949">S-adenosyl-L-methionine</keyword>
<dbReference type="GO" id="GO:0018064">
    <property type="term" value="F:protein-L-histidine N-tele-methyltransferase activity"/>
    <property type="evidence" value="ECO:0007669"/>
    <property type="project" value="UniProtKB-EC"/>
</dbReference>
<dbReference type="InterPro" id="IPR046341">
    <property type="entry name" value="SET_dom_sf"/>
</dbReference>
<evidence type="ECO:0000256" key="4">
    <source>
        <dbReference type="ARBA" id="ARBA00022679"/>
    </source>
</evidence>
<keyword evidence="4 7" id="KW-0808">Transferase</keyword>
<dbReference type="GO" id="GO:0016279">
    <property type="term" value="F:protein-lysine N-methyltransferase activity"/>
    <property type="evidence" value="ECO:0007669"/>
    <property type="project" value="TreeGrafter"/>
</dbReference>
<sequence length="539" mass="61120">MGKNNKRNKKAKQPNGPTASSAASGAGEDVEDQQAARSLPSLNPKKRNQLNKLVEELLDLVEKQPANPNDEWKQYEQLQQLLKQIMILEESLSQAVCPQISDSPDDQTRLAKVEAFSAWAKEGGVHSEGLEIAIFPGYQLGLRATRQLEKEELVLSVPRKLIFSEESDSDCRLFGNMPQATHLNLAYDLVIEKIRGEFSEWRPYIDVLPAKYNTVLYFSTKQMERLRGTAACSLALRQCRVIAKQFGFLYRYAHILTETSSGNRSLPGDRGLFFAQHGLCYKLYRWAVSTVMTRQNLVPSEKQESGDSPKFISALIPYWDMANHRPGKITSFYGAVSRQLECTAQEACAAGEQFFIYYGDRSNTDLLVHNGFVDVNNPKDYVNIRVGLSPTDALAAKRASILDKLNIRHTAELRVLPAPEFISKELLAFVRVFKMSAEQLDHWCSDLERAGDLLHIDCALETDHETRTWQFLEDRLKLLLAVLDKELREADEVKELSELELKDGGKPGQEIELMLLLYRRLERSILAGALQYAREHRKV</sequence>
<dbReference type="CTD" id="84193"/>
<dbReference type="InterPro" id="IPR036464">
    <property type="entry name" value="Rubisco_LSMT_subst-bd_sf"/>
</dbReference>
<evidence type="ECO:0000256" key="7">
    <source>
        <dbReference type="PROSITE-ProRule" id="PRU00898"/>
    </source>
</evidence>
<comment type="subcellular location">
    <subcellularLocation>
        <location evidence="1">Cytoplasm</location>
    </subcellularLocation>
</comment>
<dbReference type="CDD" id="cd19176">
    <property type="entry name" value="SET_SETD3"/>
    <property type="match status" value="1"/>
</dbReference>
<feature type="region of interest" description="Disordered" evidence="8">
    <location>
        <begin position="1"/>
        <end position="48"/>
    </location>
</feature>
<keyword evidence="6" id="KW-0009">Actin-binding</keyword>
<dbReference type="SUPFAM" id="SSF81822">
    <property type="entry name" value="RuBisCo LSMT C-terminal, substrate-binding domain"/>
    <property type="match status" value="1"/>
</dbReference>
<feature type="domain" description="SET" evidence="9">
    <location>
        <begin position="128"/>
        <end position="359"/>
    </location>
</feature>
<keyword evidence="2" id="KW-0963">Cytoplasm</keyword>
<dbReference type="GO" id="GO:0032259">
    <property type="term" value="P:methylation"/>
    <property type="evidence" value="ECO:0007669"/>
    <property type="project" value="UniProtKB-KW"/>
</dbReference>
<dbReference type="InterPro" id="IPR025785">
    <property type="entry name" value="SETD3"/>
</dbReference>
<dbReference type="GeneID" id="108016899"/>
<proteinExistence type="inferred from homology"/>
<evidence type="ECO:0000256" key="6">
    <source>
        <dbReference type="ARBA" id="ARBA00023203"/>
    </source>
</evidence>
<dbReference type="EC" id="2.1.1.85" evidence="7"/>
<keyword evidence="3 7" id="KW-0489">Methyltransferase</keyword>
<evidence type="ECO:0000256" key="1">
    <source>
        <dbReference type="ARBA" id="ARBA00004496"/>
    </source>
</evidence>
<dbReference type="PANTHER" id="PTHR13271">
    <property type="entry name" value="UNCHARACTERIZED PUTATIVE METHYLTRANSFERASE"/>
    <property type="match status" value="1"/>
</dbReference>
<evidence type="ECO:0000256" key="2">
    <source>
        <dbReference type="ARBA" id="ARBA00022490"/>
    </source>
</evidence>
<dbReference type="GO" id="GO:0005737">
    <property type="term" value="C:cytoplasm"/>
    <property type="evidence" value="ECO:0007669"/>
    <property type="project" value="UniProtKB-SubCell"/>
</dbReference>
<accession>A0AB39ZMT3</accession>
<protein>
    <recommendedName>
        <fullName evidence="7">protein-histidine N-methyltransferase</fullName>
        <ecNumber evidence="7">2.1.1.85</ecNumber>
    </recommendedName>
</protein>
<keyword evidence="10" id="KW-1185">Reference proteome</keyword>
<evidence type="ECO:0000313" key="11">
    <source>
        <dbReference type="RefSeq" id="XP_016939300.2"/>
    </source>
</evidence>
<dbReference type="GO" id="GO:0003779">
    <property type="term" value="F:actin binding"/>
    <property type="evidence" value="ECO:0007669"/>
    <property type="project" value="UniProtKB-KW"/>
</dbReference>
<evidence type="ECO:0000256" key="5">
    <source>
        <dbReference type="ARBA" id="ARBA00022691"/>
    </source>
</evidence>
<evidence type="ECO:0000256" key="8">
    <source>
        <dbReference type="SAM" id="MobiDB-lite"/>
    </source>
</evidence>